<dbReference type="RefSeq" id="WP_106221706.1">
    <property type="nucleotide sequence ID" value="NZ_PVWP01000007.1"/>
</dbReference>
<dbReference type="EMBL" id="PVWP01000007">
    <property type="protein sequence ID" value="PSB36957.1"/>
    <property type="molecule type" value="Genomic_DNA"/>
</dbReference>
<protein>
    <recommendedName>
        <fullName evidence="3">SAM-dependent methyltransferase</fullName>
    </recommendedName>
</protein>
<organism evidence="1 2">
    <name type="scientific">Aphanothece cf. minutissima CCALA 015</name>
    <dbReference type="NCBI Taxonomy" id="2107695"/>
    <lineage>
        <taxon>Bacteria</taxon>
        <taxon>Bacillati</taxon>
        <taxon>Cyanobacteriota</taxon>
        <taxon>Cyanophyceae</taxon>
        <taxon>Oscillatoriophycideae</taxon>
        <taxon>Chroococcales</taxon>
        <taxon>Aphanothecaceae</taxon>
        <taxon>Aphanothece</taxon>
    </lineage>
</organism>
<dbReference type="Proteomes" id="UP000238218">
    <property type="component" value="Unassembled WGS sequence"/>
</dbReference>
<name>A0ABX5F614_9CHRO</name>
<proteinExistence type="predicted"/>
<keyword evidence="2" id="KW-1185">Reference proteome</keyword>
<sequence>MDLPRVVFFGRTGADALAFFNLDLAAWRGQRVLDCPGGPGSFTALARAAGVESVAADPLYDLSMADLEQRCRDDVAFTMERLARSASVRPDFDLSRFRQGKMEALEAFLADRREHPEAYRAAALPSLPFEAASFDLVLCGHLLFCYAPIADGGLSEQPDFDLDWHRLALAELLRVSRREVRLYPAHTIERRPRVHPWVEPLLASLPPGWQGQLEDTAYDEGFEGETPMLRLRRGNAG</sequence>
<evidence type="ECO:0000313" key="2">
    <source>
        <dbReference type="Proteomes" id="UP000238218"/>
    </source>
</evidence>
<gene>
    <name evidence="1" type="ORF">C7B81_11065</name>
</gene>
<evidence type="ECO:0000313" key="1">
    <source>
        <dbReference type="EMBL" id="PSB36957.1"/>
    </source>
</evidence>
<comment type="caution">
    <text evidence="1">The sequence shown here is derived from an EMBL/GenBank/DDBJ whole genome shotgun (WGS) entry which is preliminary data.</text>
</comment>
<accession>A0ABX5F614</accession>
<reference evidence="1 2" key="1">
    <citation type="submission" date="2018-03" db="EMBL/GenBank/DDBJ databases">
        <title>The ancient ancestry and fast evolution of plastids.</title>
        <authorList>
            <person name="Moore K.R."/>
            <person name="Magnabosco C."/>
            <person name="Momper L."/>
            <person name="Gold D.A."/>
            <person name="Bosak T."/>
            <person name="Fournier G.P."/>
        </authorList>
    </citation>
    <scope>NUCLEOTIDE SEQUENCE [LARGE SCALE GENOMIC DNA]</scope>
    <source>
        <strain evidence="1 2">CCALA 015</strain>
    </source>
</reference>
<dbReference type="Gene3D" id="3.40.50.150">
    <property type="entry name" value="Vaccinia Virus protein VP39"/>
    <property type="match status" value="1"/>
</dbReference>
<dbReference type="SUPFAM" id="SSF53335">
    <property type="entry name" value="S-adenosyl-L-methionine-dependent methyltransferases"/>
    <property type="match status" value="1"/>
</dbReference>
<evidence type="ECO:0008006" key="3">
    <source>
        <dbReference type="Google" id="ProtNLM"/>
    </source>
</evidence>
<dbReference type="InterPro" id="IPR029063">
    <property type="entry name" value="SAM-dependent_MTases_sf"/>
</dbReference>